<protein>
    <submittedName>
        <fullName evidence="3">F-box domain-containing protein</fullName>
    </submittedName>
</protein>
<reference evidence="3" key="1">
    <citation type="submission" date="2020-05" db="EMBL/GenBank/DDBJ databases">
        <title>Mycena genomes resolve the evolution of fungal bioluminescence.</title>
        <authorList>
            <person name="Tsai I.J."/>
        </authorList>
    </citation>
    <scope>NUCLEOTIDE SEQUENCE</scope>
    <source>
        <strain evidence="3">CCC161011</strain>
    </source>
</reference>
<dbReference type="Pfam" id="PF12937">
    <property type="entry name" value="F-box-like"/>
    <property type="match status" value="1"/>
</dbReference>
<proteinExistence type="predicted"/>
<evidence type="ECO:0000313" key="4">
    <source>
        <dbReference type="Proteomes" id="UP000620124"/>
    </source>
</evidence>
<evidence type="ECO:0000256" key="1">
    <source>
        <dbReference type="SAM" id="Coils"/>
    </source>
</evidence>
<sequence>MLNALAADRARIADLDAQIQDLERSLAASRHEKSVAQERLDSYKYPVFTLPNEVISEIFVHFLPTYPSCPPLCGSFSPIRLTQICRRWREIALATPALWRAVSLSRGSYSLRRDVKQICLARSGSLPISIHMDEYADGNIGGGRALLRAAILHRARFEYLELRLLGSSLQTFEGGMPLLRHLDLELDYRLHKVLVIDDAPLLHSAVLNAVAIGSIVLPWTQLIRLTLRITTVDYCVPVLQKATNLVHCELELFNRNSNTPLPDITLLNLESLCCNAWNDSRPMTDTLGMFIVPALRRLRVTEHFLQPIPIDALKSFISKSGCKLQEVCIKGKRSVGKSAYRTAFPSTQFLFNGPYVGGEEDEQEADG</sequence>
<name>A0A8H6X715_9AGAR</name>
<feature type="coiled-coil region" evidence="1">
    <location>
        <begin position="5"/>
        <end position="39"/>
    </location>
</feature>
<dbReference type="SUPFAM" id="SSF81383">
    <property type="entry name" value="F-box domain"/>
    <property type="match status" value="1"/>
</dbReference>
<evidence type="ECO:0000259" key="2">
    <source>
        <dbReference type="Pfam" id="PF12937"/>
    </source>
</evidence>
<dbReference type="Proteomes" id="UP000620124">
    <property type="component" value="Unassembled WGS sequence"/>
</dbReference>
<organism evidence="3 4">
    <name type="scientific">Mycena venus</name>
    <dbReference type="NCBI Taxonomy" id="2733690"/>
    <lineage>
        <taxon>Eukaryota</taxon>
        <taxon>Fungi</taxon>
        <taxon>Dikarya</taxon>
        <taxon>Basidiomycota</taxon>
        <taxon>Agaricomycotina</taxon>
        <taxon>Agaricomycetes</taxon>
        <taxon>Agaricomycetidae</taxon>
        <taxon>Agaricales</taxon>
        <taxon>Marasmiineae</taxon>
        <taxon>Mycenaceae</taxon>
        <taxon>Mycena</taxon>
    </lineage>
</organism>
<dbReference type="AlphaFoldDB" id="A0A8H6X715"/>
<keyword evidence="1" id="KW-0175">Coiled coil</keyword>
<feature type="domain" description="F-box" evidence="2">
    <location>
        <begin position="49"/>
        <end position="104"/>
    </location>
</feature>
<gene>
    <name evidence="3" type="ORF">MVEN_02192600</name>
</gene>
<dbReference type="Gene3D" id="1.20.1280.50">
    <property type="match status" value="1"/>
</dbReference>
<comment type="caution">
    <text evidence="3">The sequence shown here is derived from an EMBL/GenBank/DDBJ whole genome shotgun (WGS) entry which is preliminary data.</text>
</comment>
<dbReference type="EMBL" id="JACAZI010000024">
    <property type="protein sequence ID" value="KAF7335399.1"/>
    <property type="molecule type" value="Genomic_DNA"/>
</dbReference>
<keyword evidence="4" id="KW-1185">Reference proteome</keyword>
<dbReference type="InterPro" id="IPR001810">
    <property type="entry name" value="F-box_dom"/>
</dbReference>
<evidence type="ECO:0000313" key="3">
    <source>
        <dbReference type="EMBL" id="KAF7335399.1"/>
    </source>
</evidence>
<accession>A0A8H6X715</accession>
<dbReference type="OrthoDB" id="3217549at2759"/>
<dbReference type="InterPro" id="IPR036047">
    <property type="entry name" value="F-box-like_dom_sf"/>
</dbReference>